<keyword evidence="5 6" id="KW-0663">Pyridoxal phosphate</keyword>
<dbReference type="InterPro" id="IPR015422">
    <property type="entry name" value="PyrdxlP-dep_Trfase_small"/>
</dbReference>
<evidence type="ECO:0000313" key="7">
    <source>
        <dbReference type="EMBL" id="OCX18817.1"/>
    </source>
</evidence>
<evidence type="ECO:0000256" key="2">
    <source>
        <dbReference type="ARBA" id="ARBA00008954"/>
    </source>
</evidence>
<dbReference type="GO" id="GO:0030170">
    <property type="term" value="F:pyridoxal phosphate binding"/>
    <property type="evidence" value="ECO:0007669"/>
    <property type="project" value="InterPro"/>
</dbReference>
<evidence type="ECO:0008006" key="9">
    <source>
        <dbReference type="Google" id="ProtNLM"/>
    </source>
</evidence>
<dbReference type="CDD" id="cd00610">
    <property type="entry name" value="OAT_like"/>
    <property type="match status" value="1"/>
</dbReference>
<dbReference type="STRING" id="1566387.QV13_11325"/>
<evidence type="ECO:0000256" key="4">
    <source>
        <dbReference type="ARBA" id="ARBA00022679"/>
    </source>
</evidence>
<organism evidence="7 8">
    <name type="scientific">Mesorhizobium hungaricum</name>
    <dbReference type="NCBI Taxonomy" id="1566387"/>
    <lineage>
        <taxon>Bacteria</taxon>
        <taxon>Pseudomonadati</taxon>
        <taxon>Pseudomonadota</taxon>
        <taxon>Alphaproteobacteria</taxon>
        <taxon>Hyphomicrobiales</taxon>
        <taxon>Phyllobacteriaceae</taxon>
        <taxon>Mesorhizobium</taxon>
    </lineage>
</organism>
<reference evidence="7 8" key="1">
    <citation type="submission" date="2016-08" db="EMBL/GenBank/DDBJ databases">
        <title>Whole genome sequence of Mesorhizobium sp. strain UASWS1009 isolated from industrial sewage.</title>
        <authorList>
            <person name="Crovadore J."/>
            <person name="Calmin G."/>
            <person name="Chablais R."/>
            <person name="Cochard B."/>
            <person name="Lefort F."/>
        </authorList>
    </citation>
    <scope>NUCLEOTIDE SEQUENCE [LARGE SCALE GENOMIC DNA]</scope>
    <source>
        <strain evidence="7 8">UASWS1009</strain>
    </source>
</reference>
<dbReference type="SUPFAM" id="SSF53383">
    <property type="entry name" value="PLP-dependent transferases"/>
    <property type="match status" value="1"/>
</dbReference>
<protein>
    <recommendedName>
        <fullName evidence="9">Aminotransferase</fullName>
    </recommendedName>
</protein>
<dbReference type="PIRSF" id="PIRSF000521">
    <property type="entry name" value="Transaminase_4ab_Lys_Orn"/>
    <property type="match status" value="1"/>
</dbReference>
<dbReference type="AlphaFoldDB" id="A0A1C2DVP2"/>
<evidence type="ECO:0000256" key="5">
    <source>
        <dbReference type="ARBA" id="ARBA00022898"/>
    </source>
</evidence>
<evidence type="ECO:0000256" key="6">
    <source>
        <dbReference type="RuleBase" id="RU003560"/>
    </source>
</evidence>
<dbReference type="Proteomes" id="UP000094412">
    <property type="component" value="Unassembled WGS sequence"/>
</dbReference>
<dbReference type="Gene3D" id="3.40.640.10">
    <property type="entry name" value="Type I PLP-dependent aspartate aminotransferase-like (Major domain)"/>
    <property type="match status" value="1"/>
</dbReference>
<dbReference type="InterPro" id="IPR049704">
    <property type="entry name" value="Aminotrans_3_PPA_site"/>
</dbReference>
<comment type="cofactor">
    <cofactor evidence="1">
        <name>pyridoxal 5'-phosphate</name>
        <dbReference type="ChEBI" id="CHEBI:597326"/>
    </cofactor>
</comment>
<dbReference type="PROSITE" id="PS00600">
    <property type="entry name" value="AA_TRANSFER_CLASS_3"/>
    <property type="match status" value="1"/>
</dbReference>
<dbReference type="Gene3D" id="3.90.1150.10">
    <property type="entry name" value="Aspartate Aminotransferase, domain 1"/>
    <property type="match status" value="1"/>
</dbReference>
<keyword evidence="4" id="KW-0808">Transferase</keyword>
<evidence type="ECO:0000256" key="3">
    <source>
        <dbReference type="ARBA" id="ARBA00022576"/>
    </source>
</evidence>
<sequence>MAHSVVSYRCGLKTKVKLEARRFMNTQMLRNSAHDAEASARHLIFPLVPREDMDAHGPSILMSGSGVRVTDQHGTTLLDMMSATTRAGSLGYGNREIAQAMYDQAVTMHYSGAGRNTNAAAAELARKLAEITPGRLNRVTFTSGGSEATETALKIAKQYLQQSGRKPRAFKVISRWSAYHGATMGALSCTDWLAVRDVPDPRVPGHSFVANPMRYRNPYGLDEETYSDICIAHLERQILLEDPELVAAFIGEPFQQANGVQIPMPSYWKKVRALCDKYGIVLIMDEVITGFGRAGTWFATEQLGIEPDILNMAKSMGAGYAPIGAVVTRDEIAEGISHFRHVHTYSGHAICCAASLKVIEIMEREKLVENSDVLGREWQQGMKDAFGDHPIVGDIRGRGFWQAVDFTADKASRAAFTDDTVVAIARRARELGVIVGPIGTAIEIAPALIATRDDLALCTRLLRQAISEVALERGLGRV</sequence>
<dbReference type="GO" id="GO:0008483">
    <property type="term" value="F:transaminase activity"/>
    <property type="evidence" value="ECO:0007669"/>
    <property type="project" value="UniProtKB-KW"/>
</dbReference>
<keyword evidence="3" id="KW-0032">Aminotransferase</keyword>
<comment type="caution">
    <text evidence="7">The sequence shown here is derived from an EMBL/GenBank/DDBJ whole genome shotgun (WGS) entry which is preliminary data.</text>
</comment>
<dbReference type="InterPro" id="IPR015424">
    <property type="entry name" value="PyrdxlP-dep_Trfase"/>
</dbReference>
<keyword evidence="8" id="KW-1185">Reference proteome</keyword>
<dbReference type="PANTHER" id="PTHR43094">
    <property type="entry name" value="AMINOTRANSFERASE"/>
    <property type="match status" value="1"/>
</dbReference>
<accession>A0A1C2DVP2</accession>
<dbReference type="InterPro" id="IPR015421">
    <property type="entry name" value="PyrdxlP-dep_Trfase_major"/>
</dbReference>
<comment type="similarity">
    <text evidence="2 6">Belongs to the class-III pyridoxal-phosphate-dependent aminotransferase family.</text>
</comment>
<dbReference type="FunFam" id="3.40.640.10:FF:000014">
    <property type="entry name" value="Adenosylmethionine-8-amino-7-oxononanoate aminotransferase, probable"/>
    <property type="match status" value="1"/>
</dbReference>
<evidence type="ECO:0000256" key="1">
    <source>
        <dbReference type="ARBA" id="ARBA00001933"/>
    </source>
</evidence>
<dbReference type="EMBL" id="MDEO01000031">
    <property type="protein sequence ID" value="OCX18817.1"/>
    <property type="molecule type" value="Genomic_DNA"/>
</dbReference>
<dbReference type="Pfam" id="PF00202">
    <property type="entry name" value="Aminotran_3"/>
    <property type="match status" value="1"/>
</dbReference>
<dbReference type="InterPro" id="IPR005814">
    <property type="entry name" value="Aminotrans_3"/>
</dbReference>
<proteinExistence type="inferred from homology"/>
<dbReference type="PANTHER" id="PTHR43094:SF1">
    <property type="entry name" value="AMINOTRANSFERASE CLASS-III"/>
    <property type="match status" value="1"/>
</dbReference>
<evidence type="ECO:0000313" key="8">
    <source>
        <dbReference type="Proteomes" id="UP000094412"/>
    </source>
</evidence>
<gene>
    <name evidence="7" type="ORF">QV13_11325</name>
</gene>
<name>A0A1C2DVP2_9HYPH</name>